<dbReference type="GO" id="GO:0030254">
    <property type="term" value="P:protein secretion by the type III secretion system"/>
    <property type="evidence" value="ECO:0007669"/>
    <property type="project" value="InterPro"/>
</dbReference>
<dbReference type="PANTHER" id="PTHR15184:SF9">
    <property type="entry name" value="SPI-1 TYPE 3 SECRETION SYSTEM ATPASE"/>
    <property type="match status" value="1"/>
</dbReference>
<evidence type="ECO:0000256" key="6">
    <source>
        <dbReference type="ARBA" id="ARBA00022927"/>
    </source>
</evidence>
<dbReference type="InterPro" id="IPR022425">
    <property type="entry name" value="FliI_clade2"/>
</dbReference>
<evidence type="ECO:0000259" key="9">
    <source>
        <dbReference type="SMART" id="SM00382"/>
    </source>
</evidence>
<name>A0A0A7RKT6_9LACO</name>
<dbReference type="GO" id="GO:0005524">
    <property type="term" value="F:ATP binding"/>
    <property type="evidence" value="ECO:0007669"/>
    <property type="project" value="UniProtKB-KW"/>
</dbReference>
<dbReference type="InterPro" id="IPR050053">
    <property type="entry name" value="ATPase_alpha/beta_chains"/>
</dbReference>
<feature type="domain" description="AAA+ ATPase" evidence="9">
    <location>
        <begin position="161"/>
        <end position="343"/>
    </location>
</feature>
<dbReference type="InterPro" id="IPR040627">
    <property type="entry name" value="T3SS_ATPase_C"/>
</dbReference>
<dbReference type="Pfam" id="PF02874">
    <property type="entry name" value="ATP-synt_ab_N"/>
    <property type="match status" value="1"/>
</dbReference>
<dbReference type="GO" id="GO:0005737">
    <property type="term" value="C:cytoplasm"/>
    <property type="evidence" value="ECO:0007669"/>
    <property type="project" value="UniProtKB-SubCell"/>
</dbReference>
<dbReference type="InterPro" id="IPR003593">
    <property type="entry name" value="AAA+_ATPase"/>
</dbReference>
<accession>A0A0A7RKT6</accession>
<dbReference type="FunFam" id="3.40.50.12240:FF:000002">
    <property type="entry name" value="Flagellum-specific ATP synthase FliI"/>
    <property type="match status" value="1"/>
</dbReference>
<sequence length="443" mass="48541">MSFEMSFERYLDKAKKNDFFSSFGKVSEVVGLTIRVTGIDVFIGEICEIKNKSNDKVTLSEVVGFIKKTVLLMPLDELSGIGPGSLVRATGKSLTIKVGESLLGHTLDGLGRVMGDTVSDDKPLFEYPVMRESPAPFKRRKIDTVLSTGVRAIDGILTIGEGQRMGVFAGSGVGKSTLLGMIAKYCQADVIVIGLIGERGREVKEFIEKDLGSKGYAKSVVVCATSDMPPLVRLKGAYVATAIAEYFRDQGKKVVLMMDSVTRFAMAQREIGLSIGEPPTTKGYTPSVFATLPKLLERTGMSESGSITAFYTVLVEGDDMNEPIADSVRGILDGHIVLSRKIASKNHYPAISIQDSLSRLMKSLITKEHENNAKELRENITVYADAKDLIDIGAYKNGANPVIDYAVSLHHPIEDFLCQSVDEYETFDETKAKLHYLFDQYNL</sequence>
<dbReference type="InterPro" id="IPR027417">
    <property type="entry name" value="P-loop_NTPase"/>
</dbReference>
<evidence type="ECO:0000256" key="2">
    <source>
        <dbReference type="ARBA" id="ARBA00022448"/>
    </source>
</evidence>
<dbReference type="GO" id="GO:0030257">
    <property type="term" value="C:type III protein secretion system complex"/>
    <property type="evidence" value="ECO:0007669"/>
    <property type="project" value="InterPro"/>
</dbReference>
<proteinExistence type="predicted"/>
<keyword evidence="4" id="KW-0547">Nucleotide-binding</keyword>
<gene>
    <name evidence="10" type="primary">fliI</name>
</gene>
<keyword evidence="3" id="KW-0963">Cytoplasm</keyword>
<dbReference type="InterPro" id="IPR000194">
    <property type="entry name" value="ATPase_F1/V1/A1_a/bsu_nucl-bd"/>
</dbReference>
<dbReference type="InterPro" id="IPR004100">
    <property type="entry name" value="ATPase_F1/V1/A1_a/bsu_N"/>
</dbReference>
<dbReference type="InterPro" id="IPR005714">
    <property type="entry name" value="ATPase_T3SS_FliI/YscN"/>
</dbReference>
<keyword evidence="2" id="KW-0813">Transport</keyword>
<dbReference type="CDD" id="cd01136">
    <property type="entry name" value="ATPase_flagellum-secretory_path_III"/>
    <property type="match status" value="1"/>
</dbReference>
<organism evidence="10">
    <name type="scientific">Liquorilactobacillus cacaonum</name>
    <dbReference type="NCBI Taxonomy" id="483012"/>
    <lineage>
        <taxon>Bacteria</taxon>
        <taxon>Bacillati</taxon>
        <taxon>Bacillota</taxon>
        <taxon>Bacilli</taxon>
        <taxon>Lactobacillales</taxon>
        <taxon>Lactobacillaceae</taxon>
        <taxon>Liquorilactobacillus</taxon>
    </lineage>
</organism>
<keyword evidence="6" id="KW-0653">Protein transport</keyword>
<evidence type="ECO:0000313" key="10">
    <source>
        <dbReference type="EMBL" id="AJA33828.1"/>
    </source>
</evidence>
<keyword evidence="5" id="KW-0067">ATP-binding</keyword>
<dbReference type="SUPFAM" id="SSF52540">
    <property type="entry name" value="P-loop containing nucleoside triphosphate hydrolases"/>
    <property type="match status" value="1"/>
</dbReference>
<reference evidence="10" key="1">
    <citation type="journal article" date="2014" name="Appl. Environ. Microbiol.">
        <title>Detection and genomic characterization of motility in Lactobacillus curvatus: confirmation of motility in a species outside the Lactobacillus salivarius clade.</title>
        <authorList>
            <person name="Cousin F.J."/>
            <person name="Lynch S.M."/>
            <person name="Harris H.M."/>
            <person name="McCann A."/>
            <person name="Lynch D.B."/>
            <person name="Neville B.A."/>
            <person name="Irisawa T."/>
            <person name="Okada S."/>
            <person name="Endo A."/>
            <person name="O'Toole P.W."/>
        </authorList>
    </citation>
    <scope>NUCLEOTIDE SEQUENCE</scope>
    <source>
        <strain evidence="10">DSM 21116</strain>
    </source>
</reference>
<dbReference type="NCBIfam" id="TIGR01026">
    <property type="entry name" value="fliI_yscN"/>
    <property type="match status" value="1"/>
</dbReference>
<dbReference type="PANTHER" id="PTHR15184">
    <property type="entry name" value="ATP SYNTHASE"/>
    <property type="match status" value="1"/>
</dbReference>
<dbReference type="GO" id="GO:0071973">
    <property type="term" value="P:bacterial-type flagellum-dependent cell motility"/>
    <property type="evidence" value="ECO:0007669"/>
    <property type="project" value="InterPro"/>
</dbReference>
<evidence type="ECO:0000256" key="3">
    <source>
        <dbReference type="ARBA" id="ARBA00022490"/>
    </source>
</evidence>
<keyword evidence="7" id="KW-1278">Translocase</keyword>
<dbReference type="Pfam" id="PF00006">
    <property type="entry name" value="ATP-synt_ab"/>
    <property type="match status" value="1"/>
</dbReference>
<protein>
    <submittedName>
        <fullName evidence="10">Flagellum-specific ATP synthase</fullName>
    </submittedName>
</protein>
<dbReference type="Pfam" id="PF18269">
    <property type="entry name" value="T3SS_ATPase_C"/>
    <property type="match status" value="1"/>
</dbReference>
<dbReference type="SMART" id="SM00382">
    <property type="entry name" value="AAA"/>
    <property type="match status" value="1"/>
</dbReference>
<evidence type="ECO:0000256" key="7">
    <source>
        <dbReference type="ARBA" id="ARBA00022967"/>
    </source>
</evidence>
<dbReference type="EMBL" id="KM886861">
    <property type="protein sequence ID" value="AJA33828.1"/>
    <property type="molecule type" value="Genomic_DNA"/>
</dbReference>
<comment type="subcellular location">
    <subcellularLocation>
        <location evidence="1">Cytoplasm</location>
    </subcellularLocation>
</comment>
<dbReference type="GO" id="GO:0046933">
    <property type="term" value="F:proton-transporting ATP synthase activity, rotational mechanism"/>
    <property type="evidence" value="ECO:0007669"/>
    <property type="project" value="TreeGrafter"/>
</dbReference>
<dbReference type="GO" id="GO:0044780">
    <property type="term" value="P:bacterial-type flagellum assembly"/>
    <property type="evidence" value="ECO:0007669"/>
    <property type="project" value="InterPro"/>
</dbReference>
<evidence type="ECO:0000256" key="5">
    <source>
        <dbReference type="ARBA" id="ARBA00022840"/>
    </source>
</evidence>
<evidence type="ECO:0000256" key="1">
    <source>
        <dbReference type="ARBA" id="ARBA00004496"/>
    </source>
</evidence>
<keyword evidence="8" id="KW-0406">Ion transport</keyword>
<dbReference type="NCBIfam" id="TIGR03497">
    <property type="entry name" value="FliI_clade2"/>
    <property type="match status" value="1"/>
</dbReference>
<evidence type="ECO:0000256" key="8">
    <source>
        <dbReference type="ARBA" id="ARBA00023065"/>
    </source>
</evidence>
<dbReference type="Gene3D" id="3.40.50.12240">
    <property type="match status" value="1"/>
</dbReference>
<dbReference type="GO" id="GO:0016887">
    <property type="term" value="F:ATP hydrolysis activity"/>
    <property type="evidence" value="ECO:0007669"/>
    <property type="project" value="InterPro"/>
</dbReference>
<dbReference type="AlphaFoldDB" id="A0A0A7RKT6"/>
<dbReference type="CDD" id="cd18117">
    <property type="entry name" value="ATP-synt_flagellum-secretory_path_III_N"/>
    <property type="match status" value="1"/>
</dbReference>
<evidence type="ECO:0000256" key="4">
    <source>
        <dbReference type="ARBA" id="ARBA00022741"/>
    </source>
</evidence>